<dbReference type="PANTHER" id="PTHR35369">
    <property type="entry name" value="BLR3025 PROTEIN-RELATED"/>
    <property type="match status" value="1"/>
</dbReference>
<keyword evidence="3" id="KW-1185">Reference proteome</keyword>
<protein>
    <submittedName>
        <fullName evidence="2">DNA polymerase Y family protein</fullName>
    </submittedName>
</protein>
<comment type="caution">
    <text evidence="2">The sequence shown here is derived from an EMBL/GenBank/DDBJ whole genome shotgun (WGS) entry which is preliminary data.</text>
</comment>
<dbReference type="InterPro" id="IPR043502">
    <property type="entry name" value="DNA/RNA_pol_sf"/>
</dbReference>
<accession>A0A931MFI8</accession>
<gene>
    <name evidence="2" type="ORF">I5803_00685</name>
</gene>
<dbReference type="PANTHER" id="PTHR35369:SF2">
    <property type="entry name" value="BLR3025 PROTEIN"/>
    <property type="match status" value="1"/>
</dbReference>
<organism evidence="2 3">
    <name type="scientific">Caenimonas aquaedulcis</name>
    <dbReference type="NCBI Taxonomy" id="2793270"/>
    <lineage>
        <taxon>Bacteria</taxon>
        <taxon>Pseudomonadati</taxon>
        <taxon>Pseudomonadota</taxon>
        <taxon>Betaproteobacteria</taxon>
        <taxon>Burkholderiales</taxon>
        <taxon>Comamonadaceae</taxon>
        <taxon>Caenimonas</taxon>
    </lineage>
</organism>
<reference evidence="2" key="1">
    <citation type="submission" date="2020-11" db="EMBL/GenBank/DDBJ databases">
        <title>Bacterial whole genome sequence for Caenimonas sp. DR4.4.</title>
        <authorList>
            <person name="Le V."/>
            <person name="Ko S.-R."/>
            <person name="Ahn C.-Y."/>
            <person name="Oh H.-M."/>
        </authorList>
    </citation>
    <scope>NUCLEOTIDE SEQUENCE</scope>
    <source>
        <strain evidence="2">DR4.4</strain>
    </source>
</reference>
<keyword evidence="1" id="KW-0227">DNA damage</keyword>
<dbReference type="GO" id="GO:0006281">
    <property type="term" value="P:DNA repair"/>
    <property type="evidence" value="ECO:0007669"/>
    <property type="project" value="TreeGrafter"/>
</dbReference>
<dbReference type="EMBL" id="JADWYS010000001">
    <property type="protein sequence ID" value="MBG9386525.1"/>
    <property type="molecule type" value="Genomic_DNA"/>
</dbReference>
<evidence type="ECO:0000313" key="2">
    <source>
        <dbReference type="EMBL" id="MBG9386525.1"/>
    </source>
</evidence>
<dbReference type="InterPro" id="IPR050356">
    <property type="entry name" value="SulA_CellDiv_inhibitor"/>
</dbReference>
<dbReference type="RefSeq" id="WP_196984506.1">
    <property type="nucleotide sequence ID" value="NZ_JADWYS010000001.1"/>
</dbReference>
<proteinExistence type="predicted"/>
<evidence type="ECO:0000256" key="1">
    <source>
        <dbReference type="ARBA" id="ARBA00022763"/>
    </source>
</evidence>
<dbReference type="Proteomes" id="UP000651050">
    <property type="component" value="Unassembled WGS sequence"/>
</dbReference>
<dbReference type="SUPFAM" id="SSF56672">
    <property type="entry name" value="DNA/RNA polymerases"/>
    <property type="match status" value="1"/>
</dbReference>
<dbReference type="AlphaFoldDB" id="A0A931MFI8"/>
<evidence type="ECO:0000313" key="3">
    <source>
        <dbReference type="Proteomes" id="UP000651050"/>
    </source>
</evidence>
<sequence>MYWIALLPSRDEERIAWGWRALQFTPRVAEVDEAILLEVSGSERLWGGRGRLLRALVKECEPLARARWAAGETALVALALLRMKLRGDGPPEHLPQDLPLDALSAAREHVRTLDRTGCRTWGGLRALPRAGVARRFGAALLDALDAAYGDKPERYEWLQLPEAFDMKYELAALATTAPELMWSAQRLLSQLQVWLQGRHRGVLALELEWTLDLRRLNGVRLPSHEQLVIRTAQPTQDIAHLRRLMNEHLSRASLAAPANYLRLRSLETVPWGGINTSLLPEDNVKGERLHELVERLSVRLGEGNVVVPCVTEDHRPERMQGWVAARVAREQGTSLPPSGMQDAIYPPWLLPEPLALEVKRDVPHYFGPLRRLTRLYRIETGWWEDGEPALRDYFIARSEKAGLVWIYRERPLSRTLEHATSFRWYLQGLYA</sequence>
<name>A0A931MFI8_9BURK</name>